<protein>
    <submittedName>
        <fullName evidence="2">Uncharacterized protein</fullName>
    </submittedName>
</protein>
<accession>A0AA88LU36</accession>
<evidence type="ECO:0000256" key="1">
    <source>
        <dbReference type="SAM" id="MobiDB-lite"/>
    </source>
</evidence>
<feature type="region of interest" description="Disordered" evidence="1">
    <location>
        <begin position="33"/>
        <end position="62"/>
    </location>
</feature>
<dbReference type="EMBL" id="JAUPFM010000017">
    <property type="protein sequence ID" value="KAK2824156.1"/>
    <property type="molecule type" value="Genomic_DNA"/>
</dbReference>
<reference evidence="2" key="1">
    <citation type="submission" date="2023-07" db="EMBL/GenBank/DDBJ databases">
        <title>Chromosome-level Genome Assembly of Striped Snakehead (Channa striata).</title>
        <authorList>
            <person name="Liu H."/>
        </authorList>
    </citation>
    <scope>NUCLEOTIDE SEQUENCE</scope>
    <source>
        <strain evidence="2">Gz</strain>
        <tissue evidence="2">Muscle</tissue>
    </source>
</reference>
<evidence type="ECO:0000313" key="2">
    <source>
        <dbReference type="EMBL" id="KAK2824156.1"/>
    </source>
</evidence>
<dbReference type="AlphaFoldDB" id="A0AA88LU36"/>
<organism evidence="2 3">
    <name type="scientific">Channa striata</name>
    <name type="common">Snakehead murrel</name>
    <name type="synonym">Ophicephalus striatus</name>
    <dbReference type="NCBI Taxonomy" id="64152"/>
    <lineage>
        <taxon>Eukaryota</taxon>
        <taxon>Metazoa</taxon>
        <taxon>Chordata</taxon>
        <taxon>Craniata</taxon>
        <taxon>Vertebrata</taxon>
        <taxon>Euteleostomi</taxon>
        <taxon>Actinopterygii</taxon>
        <taxon>Neopterygii</taxon>
        <taxon>Teleostei</taxon>
        <taxon>Neoteleostei</taxon>
        <taxon>Acanthomorphata</taxon>
        <taxon>Anabantaria</taxon>
        <taxon>Anabantiformes</taxon>
        <taxon>Channoidei</taxon>
        <taxon>Channidae</taxon>
        <taxon>Channa</taxon>
    </lineage>
</organism>
<dbReference type="Proteomes" id="UP001187415">
    <property type="component" value="Unassembled WGS sequence"/>
</dbReference>
<keyword evidence="3" id="KW-1185">Reference proteome</keyword>
<gene>
    <name evidence="2" type="ORF">Q5P01_021331</name>
</gene>
<sequence>MKVDIRAEFDDSIQEMEWEEVLEILKAAIEDVLDTPPNTPPPPPAIEDVLDTPPNTPPPPPVVLPTELGQVGDVHEAHQLPDVYSQGQNNQAPVINTYQNLVPIQLLNGQWVYPYTLCSPDTIAPPAPTSMSK</sequence>
<proteinExistence type="predicted"/>
<name>A0AA88LU36_CHASR</name>
<comment type="caution">
    <text evidence="2">The sequence shown here is derived from an EMBL/GenBank/DDBJ whole genome shotgun (WGS) entry which is preliminary data.</text>
</comment>
<evidence type="ECO:0000313" key="3">
    <source>
        <dbReference type="Proteomes" id="UP001187415"/>
    </source>
</evidence>